<keyword evidence="2" id="KW-1185">Reference proteome</keyword>
<evidence type="ECO:0008006" key="3">
    <source>
        <dbReference type="Google" id="ProtNLM"/>
    </source>
</evidence>
<sequence length="69" mass="7912">MTRYVDKVFLPYLSSVCDSLPLFQCNQRAIALFDIFKAHQSSALLKKLHDNNITPLFVPATRIVCSLWI</sequence>
<reference evidence="1" key="1">
    <citation type="journal article" date="2019" name="bioRxiv">
        <title>The Genome of the Zebra Mussel, Dreissena polymorpha: A Resource for Invasive Species Research.</title>
        <authorList>
            <person name="McCartney M.A."/>
            <person name="Auch B."/>
            <person name="Kono T."/>
            <person name="Mallez S."/>
            <person name="Zhang Y."/>
            <person name="Obille A."/>
            <person name="Becker A."/>
            <person name="Abrahante J.E."/>
            <person name="Garbe J."/>
            <person name="Badalamenti J.P."/>
            <person name="Herman A."/>
            <person name="Mangelson H."/>
            <person name="Liachko I."/>
            <person name="Sullivan S."/>
            <person name="Sone E.D."/>
            <person name="Koren S."/>
            <person name="Silverstein K.A.T."/>
            <person name="Beckman K.B."/>
            <person name="Gohl D.M."/>
        </authorList>
    </citation>
    <scope>NUCLEOTIDE SEQUENCE</scope>
    <source>
        <strain evidence="1">Duluth1</strain>
        <tissue evidence="1">Whole animal</tissue>
    </source>
</reference>
<evidence type="ECO:0000313" key="1">
    <source>
        <dbReference type="EMBL" id="KAH3842813.1"/>
    </source>
</evidence>
<protein>
    <recommendedName>
        <fullName evidence="3">DDE-1 domain-containing protein</fullName>
    </recommendedName>
</protein>
<accession>A0A9D4KMX0</accession>
<dbReference type="EMBL" id="JAIWYP010000004">
    <property type="protein sequence ID" value="KAH3842813.1"/>
    <property type="molecule type" value="Genomic_DNA"/>
</dbReference>
<gene>
    <name evidence="1" type="ORF">DPMN_116317</name>
</gene>
<reference evidence="1" key="2">
    <citation type="submission" date="2020-11" db="EMBL/GenBank/DDBJ databases">
        <authorList>
            <person name="McCartney M.A."/>
            <person name="Auch B."/>
            <person name="Kono T."/>
            <person name="Mallez S."/>
            <person name="Becker A."/>
            <person name="Gohl D.M."/>
            <person name="Silverstein K.A.T."/>
            <person name="Koren S."/>
            <person name="Bechman K.B."/>
            <person name="Herman A."/>
            <person name="Abrahante J.E."/>
            <person name="Garbe J."/>
        </authorList>
    </citation>
    <scope>NUCLEOTIDE SEQUENCE</scope>
    <source>
        <strain evidence="1">Duluth1</strain>
        <tissue evidence="1">Whole animal</tissue>
    </source>
</reference>
<evidence type="ECO:0000313" key="2">
    <source>
        <dbReference type="Proteomes" id="UP000828390"/>
    </source>
</evidence>
<comment type="caution">
    <text evidence="1">The sequence shown here is derived from an EMBL/GenBank/DDBJ whole genome shotgun (WGS) entry which is preliminary data.</text>
</comment>
<dbReference type="Proteomes" id="UP000828390">
    <property type="component" value="Unassembled WGS sequence"/>
</dbReference>
<organism evidence="1 2">
    <name type="scientific">Dreissena polymorpha</name>
    <name type="common">Zebra mussel</name>
    <name type="synonym">Mytilus polymorpha</name>
    <dbReference type="NCBI Taxonomy" id="45954"/>
    <lineage>
        <taxon>Eukaryota</taxon>
        <taxon>Metazoa</taxon>
        <taxon>Spiralia</taxon>
        <taxon>Lophotrochozoa</taxon>
        <taxon>Mollusca</taxon>
        <taxon>Bivalvia</taxon>
        <taxon>Autobranchia</taxon>
        <taxon>Heteroconchia</taxon>
        <taxon>Euheterodonta</taxon>
        <taxon>Imparidentia</taxon>
        <taxon>Neoheterodontei</taxon>
        <taxon>Myida</taxon>
        <taxon>Dreissenoidea</taxon>
        <taxon>Dreissenidae</taxon>
        <taxon>Dreissena</taxon>
    </lineage>
</organism>
<dbReference type="AlphaFoldDB" id="A0A9D4KMX0"/>
<proteinExistence type="predicted"/>
<name>A0A9D4KMX0_DREPO</name>